<dbReference type="STRING" id="420662.Mpe_A1894"/>
<dbReference type="KEGG" id="mpt:Mpe_A1894"/>
<dbReference type="AlphaFoldDB" id="A2SH13"/>
<evidence type="ECO:0000313" key="4">
    <source>
        <dbReference type="Proteomes" id="UP000000366"/>
    </source>
</evidence>
<keyword evidence="1" id="KW-0812">Transmembrane</keyword>
<dbReference type="eggNOG" id="ENOG5030HS7">
    <property type="taxonomic scope" value="Bacteria"/>
</dbReference>
<name>A2SH13_METPP</name>
<protein>
    <submittedName>
        <fullName evidence="3">MxaA protein, putative</fullName>
    </submittedName>
</protein>
<feature type="transmembrane region" description="Helical" evidence="1">
    <location>
        <begin position="170"/>
        <end position="191"/>
    </location>
</feature>
<dbReference type="EMBL" id="CP000555">
    <property type="protein sequence ID" value="ABM94852.1"/>
    <property type="molecule type" value="Genomic_DNA"/>
</dbReference>
<proteinExistence type="predicted"/>
<feature type="chain" id="PRO_5002646293" evidence="2">
    <location>
        <begin position="18"/>
        <end position="301"/>
    </location>
</feature>
<keyword evidence="1" id="KW-0472">Membrane</keyword>
<accession>A2SH13</accession>
<evidence type="ECO:0000313" key="3">
    <source>
        <dbReference type="EMBL" id="ABM94852.1"/>
    </source>
</evidence>
<dbReference type="HOGENOM" id="CLU_076860_0_0_4"/>
<evidence type="ECO:0000256" key="2">
    <source>
        <dbReference type="SAM" id="SignalP"/>
    </source>
</evidence>
<sequence>MLAVACGLLSASGLAAADAEDTEPIVAQVNDPRAYGHRVGDVLTRTIVLDVPGRLTLDEASIPTPGRIGHSFELRRVTQDWRPTLRGRRYTLGFDYQVFRAPSEPVVLDLPSFTLRFDGQPRGEELRIDFAPVGLAPLAPVEAPLRAGLGTLRPDTPALRVDTLPERRRLGLYAALALLPLAHLAMVYLGWPWWRRRQRPFARARRQLQGVLVTAPTDEWLDAWRTLHAALDATARRVLHAGAVDRFVAEQPAYAAVRGEMLQFFERSERFFFGGQAPLEADRLWLRDFCRRCFDIERGRA</sequence>
<reference evidence="3 4" key="1">
    <citation type="journal article" date="2007" name="J. Bacteriol.">
        <title>Whole-genome analysis of the methyl tert-butyl ether-degrading beta-proteobacterium Methylibium petroleiphilum PM1.</title>
        <authorList>
            <person name="Kane S.R."/>
            <person name="Chakicherla A.Y."/>
            <person name="Chain P.S.G."/>
            <person name="Schmidt R."/>
            <person name="Shin M.W."/>
            <person name="Legler T.C."/>
            <person name="Scow K.M."/>
            <person name="Larimer F.W."/>
            <person name="Lucas S.M."/>
            <person name="Richardson P.M."/>
            <person name="Hristova K.R."/>
        </authorList>
    </citation>
    <scope>NUCLEOTIDE SEQUENCE [LARGE SCALE GENOMIC DNA]</scope>
    <source>
        <strain evidence="4">ATCC BAA-1232 / LMG 22953 / PM1</strain>
    </source>
</reference>
<keyword evidence="2" id="KW-0732">Signal</keyword>
<dbReference type="RefSeq" id="WP_011829489.1">
    <property type="nucleotide sequence ID" value="NC_008825.1"/>
</dbReference>
<organism evidence="3 4">
    <name type="scientific">Methylibium petroleiphilum (strain ATCC BAA-1232 / LMG 22953 / PM1)</name>
    <dbReference type="NCBI Taxonomy" id="420662"/>
    <lineage>
        <taxon>Bacteria</taxon>
        <taxon>Pseudomonadati</taxon>
        <taxon>Pseudomonadota</taxon>
        <taxon>Betaproteobacteria</taxon>
        <taxon>Burkholderiales</taxon>
        <taxon>Sphaerotilaceae</taxon>
        <taxon>Methylibium</taxon>
    </lineage>
</organism>
<evidence type="ECO:0000256" key="1">
    <source>
        <dbReference type="SAM" id="Phobius"/>
    </source>
</evidence>
<feature type="signal peptide" evidence="2">
    <location>
        <begin position="1"/>
        <end position="17"/>
    </location>
</feature>
<keyword evidence="4" id="KW-1185">Reference proteome</keyword>
<gene>
    <name evidence="3" type="ordered locus">Mpe_A1894</name>
</gene>
<dbReference type="Proteomes" id="UP000000366">
    <property type="component" value="Chromosome"/>
</dbReference>
<keyword evidence="1" id="KW-1133">Transmembrane helix</keyword>